<evidence type="ECO:0000313" key="1">
    <source>
        <dbReference type="EMBL" id="OWR55787.1"/>
    </source>
</evidence>
<protein>
    <submittedName>
        <fullName evidence="1">Uncharacterized protein</fullName>
    </submittedName>
</protein>
<feature type="non-terminal residue" evidence="1">
    <location>
        <position position="31"/>
    </location>
</feature>
<name>A0A212FPW5_DANPL</name>
<dbReference type="InParanoid" id="A0A212FPW5"/>
<sequence length="31" mass="3576">MSSPLSSVYYLTSFEPLYNSPYVTYIPKLSQ</sequence>
<comment type="caution">
    <text evidence="1">The sequence shown here is derived from an EMBL/GenBank/DDBJ whole genome shotgun (WGS) entry which is preliminary data.</text>
</comment>
<organism evidence="1 2">
    <name type="scientific">Danaus plexippus plexippus</name>
    <dbReference type="NCBI Taxonomy" id="278856"/>
    <lineage>
        <taxon>Eukaryota</taxon>
        <taxon>Metazoa</taxon>
        <taxon>Ecdysozoa</taxon>
        <taxon>Arthropoda</taxon>
        <taxon>Hexapoda</taxon>
        <taxon>Insecta</taxon>
        <taxon>Pterygota</taxon>
        <taxon>Neoptera</taxon>
        <taxon>Endopterygota</taxon>
        <taxon>Lepidoptera</taxon>
        <taxon>Glossata</taxon>
        <taxon>Ditrysia</taxon>
        <taxon>Papilionoidea</taxon>
        <taxon>Nymphalidae</taxon>
        <taxon>Danainae</taxon>
        <taxon>Danaini</taxon>
        <taxon>Danaina</taxon>
        <taxon>Danaus</taxon>
        <taxon>Danaus</taxon>
    </lineage>
</organism>
<dbReference type="Proteomes" id="UP000007151">
    <property type="component" value="Unassembled WGS sequence"/>
</dbReference>
<dbReference type="AlphaFoldDB" id="A0A212FPW5"/>
<gene>
    <name evidence="1" type="ORF">KGM_214719A</name>
</gene>
<accession>A0A212FPW5</accession>
<dbReference type="KEGG" id="dpl:KGM_214719A"/>
<keyword evidence="2" id="KW-1185">Reference proteome</keyword>
<proteinExistence type="predicted"/>
<evidence type="ECO:0000313" key="2">
    <source>
        <dbReference type="Proteomes" id="UP000007151"/>
    </source>
</evidence>
<dbReference type="EMBL" id="AGBW02000323">
    <property type="protein sequence ID" value="OWR55787.1"/>
    <property type="molecule type" value="Genomic_DNA"/>
</dbReference>
<reference evidence="1 2" key="1">
    <citation type="journal article" date="2011" name="Cell">
        <title>The monarch butterfly genome yields insights into long-distance migration.</title>
        <authorList>
            <person name="Zhan S."/>
            <person name="Merlin C."/>
            <person name="Boore J.L."/>
            <person name="Reppert S.M."/>
        </authorList>
    </citation>
    <scope>NUCLEOTIDE SEQUENCE [LARGE SCALE GENOMIC DNA]</scope>
    <source>
        <strain evidence="1">F-2</strain>
    </source>
</reference>